<dbReference type="AlphaFoldDB" id="A0A151WR17"/>
<reference evidence="1 2" key="1">
    <citation type="submission" date="2015-09" db="EMBL/GenBank/DDBJ databases">
        <title>Trachymyrmex zeteki WGS genome.</title>
        <authorList>
            <person name="Nygaard S."/>
            <person name="Hu H."/>
            <person name="Boomsma J."/>
            <person name="Zhang G."/>
        </authorList>
    </citation>
    <scope>NUCLEOTIDE SEQUENCE [LARGE SCALE GENOMIC DNA]</scope>
    <source>
        <strain evidence="1">Tzet28-1</strain>
        <tissue evidence="1">Whole body</tissue>
    </source>
</reference>
<proteinExistence type="predicted"/>
<dbReference type="STRING" id="64791.A0A151WR17"/>
<organism evidence="1 2">
    <name type="scientific">Mycetomoellerius zeteki</name>
    <dbReference type="NCBI Taxonomy" id="64791"/>
    <lineage>
        <taxon>Eukaryota</taxon>
        <taxon>Metazoa</taxon>
        <taxon>Ecdysozoa</taxon>
        <taxon>Arthropoda</taxon>
        <taxon>Hexapoda</taxon>
        <taxon>Insecta</taxon>
        <taxon>Pterygota</taxon>
        <taxon>Neoptera</taxon>
        <taxon>Endopterygota</taxon>
        <taxon>Hymenoptera</taxon>
        <taxon>Apocrita</taxon>
        <taxon>Aculeata</taxon>
        <taxon>Formicoidea</taxon>
        <taxon>Formicidae</taxon>
        <taxon>Myrmicinae</taxon>
        <taxon>Mycetomoellerius</taxon>
    </lineage>
</organism>
<dbReference type="Proteomes" id="UP000075809">
    <property type="component" value="Unassembled WGS sequence"/>
</dbReference>
<evidence type="ECO:0008006" key="3">
    <source>
        <dbReference type="Google" id="ProtNLM"/>
    </source>
</evidence>
<sequence length="194" mass="22269">IPKTTLLYKLKEKSPIGKSVGPRSILSFEEEDMVVTWIVYLSSSFPVTKSQLLCNVAHLIWLTENNIERPVILYVDGHCSHLTLPVADFCTEYNIELIALYPNAHIFRIGVHKIKTLRKADFTPLLQKAIDSMDLRKIMTNGFHKTGLYPFFPDVIRYNELLRKTKKEYLTTNDCSNTSSSNIETVKNVLEFSK</sequence>
<evidence type="ECO:0000313" key="2">
    <source>
        <dbReference type="Proteomes" id="UP000075809"/>
    </source>
</evidence>
<dbReference type="EMBL" id="KQ982809">
    <property type="protein sequence ID" value="KYQ50352.1"/>
    <property type="molecule type" value="Genomic_DNA"/>
</dbReference>
<gene>
    <name evidence="1" type="ORF">ALC60_10553</name>
</gene>
<accession>A0A151WR17</accession>
<feature type="non-terminal residue" evidence="1">
    <location>
        <position position="1"/>
    </location>
</feature>
<keyword evidence="2" id="KW-1185">Reference proteome</keyword>
<evidence type="ECO:0000313" key="1">
    <source>
        <dbReference type="EMBL" id="KYQ50352.1"/>
    </source>
</evidence>
<name>A0A151WR17_9HYME</name>
<protein>
    <recommendedName>
        <fullName evidence="3">DDE-1 domain-containing protein</fullName>
    </recommendedName>
</protein>